<sequence>MKYVVFKHEMMFPHLCGFEAALNVGTHQGFWQPAFLAMFFSRLLRFLSLPGFGSRRSADRQMGQIRTAMLSLLQVHGGHSVQRVAQRVRFAGDLEALWYLRQDVLTALSAVDGEVAARRQMRQINRLFKGGLPHAMGPRTHQRIAG</sequence>
<keyword evidence="2" id="KW-1185">Reference proteome</keyword>
<dbReference type="RefSeq" id="WP_340354984.1">
    <property type="nucleotide sequence ID" value="NZ_JBBKZU010000001.1"/>
</dbReference>
<dbReference type="EMBL" id="JBBKZU010000001">
    <property type="protein sequence ID" value="MEJ8809647.1"/>
    <property type="molecule type" value="Genomic_DNA"/>
</dbReference>
<protein>
    <submittedName>
        <fullName evidence="1">Uncharacterized protein</fullName>
    </submittedName>
</protein>
<organism evidence="1 2">
    <name type="scientific">Variovorax ureilyticus</name>
    <dbReference type="NCBI Taxonomy" id="1836198"/>
    <lineage>
        <taxon>Bacteria</taxon>
        <taxon>Pseudomonadati</taxon>
        <taxon>Pseudomonadota</taxon>
        <taxon>Betaproteobacteria</taxon>
        <taxon>Burkholderiales</taxon>
        <taxon>Comamonadaceae</taxon>
        <taxon>Variovorax</taxon>
    </lineage>
</organism>
<gene>
    <name evidence="1" type="ORF">WKW77_01110</name>
</gene>
<name>A0ABU8V7L8_9BURK</name>
<reference evidence="1 2" key="1">
    <citation type="submission" date="2024-03" db="EMBL/GenBank/DDBJ databases">
        <title>Novel species of the genus Variovorax.</title>
        <authorList>
            <person name="Liu Q."/>
            <person name="Xin Y.-H."/>
        </authorList>
    </citation>
    <scope>NUCLEOTIDE SEQUENCE [LARGE SCALE GENOMIC DNA]</scope>
    <source>
        <strain evidence="1 2">KACC 18899</strain>
    </source>
</reference>
<dbReference type="Proteomes" id="UP001365846">
    <property type="component" value="Unassembled WGS sequence"/>
</dbReference>
<comment type="caution">
    <text evidence="1">The sequence shown here is derived from an EMBL/GenBank/DDBJ whole genome shotgun (WGS) entry which is preliminary data.</text>
</comment>
<evidence type="ECO:0000313" key="1">
    <source>
        <dbReference type="EMBL" id="MEJ8809647.1"/>
    </source>
</evidence>
<proteinExistence type="predicted"/>
<accession>A0ABU8V7L8</accession>
<evidence type="ECO:0000313" key="2">
    <source>
        <dbReference type="Proteomes" id="UP001365846"/>
    </source>
</evidence>